<keyword evidence="8" id="KW-0460">Magnesium</keyword>
<proteinExistence type="inferred from homology"/>
<dbReference type="InterPro" id="IPR017441">
    <property type="entry name" value="Protein_kinase_ATP_BS"/>
</dbReference>
<feature type="binding site" evidence="7">
    <location>
        <position position="240"/>
    </location>
    <ligand>
        <name>ATP</name>
        <dbReference type="ChEBI" id="CHEBI:30616"/>
    </ligand>
</feature>
<accession>A0A7S2AWW7</accession>
<dbReference type="InterPro" id="IPR050117">
    <property type="entry name" value="MAPK"/>
</dbReference>
<comment type="similarity">
    <text evidence="1">Belongs to the protein kinase superfamily. CMGC Ser/Thr protein kinase family. MAP kinase subfamily.</text>
</comment>
<dbReference type="SMART" id="SM00220">
    <property type="entry name" value="S_TKc"/>
    <property type="match status" value="1"/>
</dbReference>
<comment type="similarity">
    <text evidence="8">Belongs to the protein kinase superfamily. Ser/Thr protein kinase family. MAP kinase subfamily.</text>
</comment>
<dbReference type="PROSITE" id="PS00108">
    <property type="entry name" value="PROTEIN_KINASE_ST"/>
    <property type="match status" value="1"/>
</dbReference>
<dbReference type="FunFam" id="1.10.510.10:FF:000013">
    <property type="entry name" value="Mitogen-activated protein kinase"/>
    <property type="match status" value="1"/>
</dbReference>
<keyword evidence="4 7" id="KW-0547">Nucleotide-binding</keyword>
<evidence type="ECO:0000256" key="6">
    <source>
        <dbReference type="ARBA" id="ARBA00022840"/>
    </source>
</evidence>
<keyword evidence="3 8" id="KW-0808">Transferase</keyword>
<dbReference type="InterPro" id="IPR000719">
    <property type="entry name" value="Prot_kinase_dom"/>
</dbReference>
<dbReference type="GO" id="GO:0004707">
    <property type="term" value="F:MAP kinase activity"/>
    <property type="evidence" value="ECO:0007669"/>
    <property type="project" value="UniProtKB-EC"/>
</dbReference>
<dbReference type="Gene3D" id="3.30.200.20">
    <property type="entry name" value="Phosphorylase Kinase, domain 1"/>
    <property type="match status" value="1"/>
</dbReference>
<evidence type="ECO:0000256" key="1">
    <source>
        <dbReference type="ARBA" id="ARBA00008832"/>
    </source>
</evidence>
<feature type="region of interest" description="Disordered" evidence="9">
    <location>
        <begin position="146"/>
        <end position="193"/>
    </location>
</feature>
<evidence type="ECO:0000256" key="8">
    <source>
        <dbReference type="RuleBase" id="RU361165"/>
    </source>
</evidence>
<reference evidence="11" key="1">
    <citation type="submission" date="2021-01" db="EMBL/GenBank/DDBJ databases">
        <authorList>
            <person name="Corre E."/>
            <person name="Pelletier E."/>
            <person name="Niang G."/>
            <person name="Scheremetjew M."/>
            <person name="Finn R."/>
            <person name="Kale V."/>
            <person name="Holt S."/>
            <person name="Cochrane G."/>
            <person name="Meng A."/>
            <person name="Brown T."/>
            <person name="Cohen L."/>
        </authorList>
    </citation>
    <scope>NUCLEOTIDE SEQUENCE</scope>
    <source>
        <strain evidence="11">RCC733</strain>
    </source>
</reference>
<evidence type="ECO:0000256" key="9">
    <source>
        <dbReference type="SAM" id="MobiDB-lite"/>
    </source>
</evidence>
<feature type="compositionally biased region" description="Polar residues" evidence="9">
    <location>
        <begin position="119"/>
        <end position="128"/>
    </location>
</feature>
<keyword evidence="2 8" id="KW-0723">Serine/threonine-protein kinase</keyword>
<evidence type="ECO:0000256" key="2">
    <source>
        <dbReference type="ARBA" id="ARBA00022527"/>
    </source>
</evidence>
<evidence type="ECO:0000256" key="5">
    <source>
        <dbReference type="ARBA" id="ARBA00022777"/>
    </source>
</evidence>
<sequence length="542" mass="58832">MLPTGSGQQQQQRSSSMGAAGTAAGGGNHTASAMMEHSGTPAGGALGGGNLGGGNLGGGAFGGGGGALGGNLHQHHDDHGNGGAFLQQHNSNGLGGGKHGGGASNGVDDMVDDSVHASGHSQQQQVRNALQEDDDIVDDIVDEEGHHPVPTQQQEQHDTVGNAAQHRDAAVQELAQAAEDAAAQQPSSSGSEGTHHFMVCGHLFEVASTYMPIKPIGKGAYGVVCSAKDVHTDERFAIKKIGNAFDNPVDAKRTLREIKLLRHLKHENVIGLRDIMKPPDEFTYSDVYLVYELMDTDLHQIIRSSQPLSDDHCQYFLYQLLRGLKYIHSANVLHRDLKPSNLLLNANCDLKICDFGLARTSSEREYMTEYVVTRWYRAPELLLSCSEYTSAIDIWSSGCIFAELLGRKPLFPGRDYVHQLNLVTTVIGSPTEEQMAFITSDKARRYISSLPTTQRSDMAAYYPHASHEAIALLSSMLLFDPSERVTVESALKSPYLASLHDEVDEPTCPVPFSFDFEDSALADENFIRAQVWQEITRFHPNS</sequence>
<dbReference type="InterPro" id="IPR008271">
    <property type="entry name" value="Ser/Thr_kinase_AS"/>
</dbReference>
<comment type="catalytic activity">
    <reaction evidence="8">
        <text>L-threonyl-[protein] + ATP = O-phospho-L-threonyl-[protein] + ADP + H(+)</text>
        <dbReference type="Rhea" id="RHEA:46608"/>
        <dbReference type="Rhea" id="RHEA-COMP:11060"/>
        <dbReference type="Rhea" id="RHEA-COMP:11605"/>
        <dbReference type="ChEBI" id="CHEBI:15378"/>
        <dbReference type="ChEBI" id="CHEBI:30013"/>
        <dbReference type="ChEBI" id="CHEBI:30616"/>
        <dbReference type="ChEBI" id="CHEBI:61977"/>
        <dbReference type="ChEBI" id="CHEBI:456216"/>
        <dbReference type="EC" id="2.7.11.24"/>
    </reaction>
</comment>
<feature type="domain" description="Protein kinase" evidence="10">
    <location>
        <begin position="210"/>
        <end position="496"/>
    </location>
</feature>
<gene>
    <name evidence="11" type="ORF">PPRO1471_LOCUS4843</name>
</gene>
<dbReference type="SUPFAM" id="SSF56112">
    <property type="entry name" value="Protein kinase-like (PK-like)"/>
    <property type="match status" value="1"/>
</dbReference>
<name>A0A7S2AWW7_9CHLO</name>
<dbReference type="EC" id="2.7.11.24" evidence="8"/>
<comment type="activity regulation">
    <text evidence="8">Activated by threonine and tyrosine phosphorylation.</text>
</comment>
<feature type="compositionally biased region" description="Low complexity" evidence="9">
    <location>
        <begin position="1"/>
        <end position="22"/>
    </location>
</feature>
<dbReference type="PROSITE" id="PS00107">
    <property type="entry name" value="PROTEIN_KINASE_ATP"/>
    <property type="match status" value="1"/>
</dbReference>
<dbReference type="InterPro" id="IPR011009">
    <property type="entry name" value="Kinase-like_dom_sf"/>
</dbReference>
<evidence type="ECO:0000259" key="10">
    <source>
        <dbReference type="PROSITE" id="PS50011"/>
    </source>
</evidence>
<dbReference type="PANTHER" id="PTHR24055">
    <property type="entry name" value="MITOGEN-ACTIVATED PROTEIN KINASE"/>
    <property type="match status" value="1"/>
</dbReference>
<dbReference type="PROSITE" id="PS50011">
    <property type="entry name" value="PROTEIN_KINASE_DOM"/>
    <property type="match status" value="1"/>
</dbReference>
<comment type="cofactor">
    <cofactor evidence="8">
        <name>Mg(2+)</name>
        <dbReference type="ChEBI" id="CHEBI:18420"/>
    </cofactor>
</comment>
<feature type="region of interest" description="Disordered" evidence="9">
    <location>
        <begin position="69"/>
        <end position="129"/>
    </location>
</feature>
<keyword evidence="6 7" id="KW-0067">ATP-binding</keyword>
<dbReference type="Pfam" id="PF00069">
    <property type="entry name" value="Pkinase"/>
    <property type="match status" value="1"/>
</dbReference>
<dbReference type="Gene3D" id="1.10.510.10">
    <property type="entry name" value="Transferase(Phosphotransferase) domain 1"/>
    <property type="match status" value="1"/>
</dbReference>
<dbReference type="FunFam" id="3.30.200.20:FF:000046">
    <property type="entry name" value="Mitogen-activated protein kinase"/>
    <property type="match status" value="1"/>
</dbReference>
<evidence type="ECO:0000256" key="3">
    <source>
        <dbReference type="ARBA" id="ARBA00022679"/>
    </source>
</evidence>
<dbReference type="PROSITE" id="PS01351">
    <property type="entry name" value="MAPK"/>
    <property type="match status" value="1"/>
</dbReference>
<dbReference type="EMBL" id="HBGR01007315">
    <property type="protein sequence ID" value="CAD9379848.1"/>
    <property type="molecule type" value="Transcribed_RNA"/>
</dbReference>
<organism evidence="11">
    <name type="scientific">Pycnococcus provasolii</name>
    <dbReference type="NCBI Taxonomy" id="41880"/>
    <lineage>
        <taxon>Eukaryota</taxon>
        <taxon>Viridiplantae</taxon>
        <taxon>Chlorophyta</taxon>
        <taxon>Pseudoscourfieldiophyceae</taxon>
        <taxon>Pseudoscourfieldiales</taxon>
        <taxon>Pycnococcaceae</taxon>
        <taxon>Pycnococcus</taxon>
    </lineage>
</organism>
<evidence type="ECO:0000256" key="4">
    <source>
        <dbReference type="ARBA" id="ARBA00022741"/>
    </source>
</evidence>
<feature type="compositionally biased region" description="Gly residues" evidence="9">
    <location>
        <begin position="93"/>
        <end position="104"/>
    </location>
</feature>
<feature type="compositionally biased region" description="Low complexity" evidence="9">
    <location>
        <begin position="171"/>
        <end position="185"/>
    </location>
</feature>
<protein>
    <recommendedName>
        <fullName evidence="8">Mitogen-activated protein kinase</fullName>
        <ecNumber evidence="8">2.7.11.24</ecNumber>
    </recommendedName>
</protein>
<dbReference type="InterPro" id="IPR003527">
    <property type="entry name" value="MAP_kinase_CS"/>
</dbReference>
<keyword evidence="5 8" id="KW-0418">Kinase</keyword>
<evidence type="ECO:0000256" key="7">
    <source>
        <dbReference type="PROSITE-ProRule" id="PRU10141"/>
    </source>
</evidence>
<dbReference type="AlphaFoldDB" id="A0A7S2AWW7"/>
<dbReference type="GO" id="GO:0005524">
    <property type="term" value="F:ATP binding"/>
    <property type="evidence" value="ECO:0007669"/>
    <property type="project" value="UniProtKB-UniRule"/>
</dbReference>
<evidence type="ECO:0000313" key="11">
    <source>
        <dbReference type="EMBL" id="CAD9379848.1"/>
    </source>
</evidence>
<feature type="region of interest" description="Disordered" evidence="9">
    <location>
        <begin position="1"/>
        <end position="46"/>
    </location>
</feature>